<protein>
    <submittedName>
        <fullName evidence="2">Uncharacterized protein</fullName>
    </submittedName>
</protein>
<gene>
    <name evidence="2" type="ORF">EVAR_53683_1</name>
</gene>
<evidence type="ECO:0000313" key="2">
    <source>
        <dbReference type="EMBL" id="GBP77038.1"/>
    </source>
</evidence>
<dbReference type="Proteomes" id="UP000299102">
    <property type="component" value="Unassembled WGS sequence"/>
</dbReference>
<evidence type="ECO:0000313" key="3">
    <source>
        <dbReference type="Proteomes" id="UP000299102"/>
    </source>
</evidence>
<organism evidence="2 3">
    <name type="scientific">Eumeta variegata</name>
    <name type="common">Bagworm moth</name>
    <name type="synonym">Eumeta japonica</name>
    <dbReference type="NCBI Taxonomy" id="151549"/>
    <lineage>
        <taxon>Eukaryota</taxon>
        <taxon>Metazoa</taxon>
        <taxon>Ecdysozoa</taxon>
        <taxon>Arthropoda</taxon>
        <taxon>Hexapoda</taxon>
        <taxon>Insecta</taxon>
        <taxon>Pterygota</taxon>
        <taxon>Neoptera</taxon>
        <taxon>Endopterygota</taxon>
        <taxon>Lepidoptera</taxon>
        <taxon>Glossata</taxon>
        <taxon>Ditrysia</taxon>
        <taxon>Tineoidea</taxon>
        <taxon>Psychidae</taxon>
        <taxon>Oiketicinae</taxon>
        <taxon>Eumeta</taxon>
    </lineage>
</organism>
<accession>A0A4C1YLL8</accession>
<feature type="region of interest" description="Disordered" evidence="1">
    <location>
        <begin position="58"/>
        <end position="114"/>
    </location>
</feature>
<proteinExistence type="predicted"/>
<keyword evidence="3" id="KW-1185">Reference proteome</keyword>
<dbReference type="AlphaFoldDB" id="A0A4C1YLL8"/>
<dbReference type="EMBL" id="BGZK01001315">
    <property type="protein sequence ID" value="GBP77038.1"/>
    <property type="molecule type" value="Genomic_DNA"/>
</dbReference>
<name>A0A4C1YLL8_EUMVA</name>
<comment type="caution">
    <text evidence="2">The sequence shown here is derived from an EMBL/GenBank/DDBJ whole genome shotgun (WGS) entry which is preliminary data.</text>
</comment>
<evidence type="ECO:0000256" key="1">
    <source>
        <dbReference type="SAM" id="MobiDB-lite"/>
    </source>
</evidence>
<reference evidence="2 3" key="1">
    <citation type="journal article" date="2019" name="Commun. Biol.">
        <title>The bagworm genome reveals a unique fibroin gene that provides high tensile strength.</title>
        <authorList>
            <person name="Kono N."/>
            <person name="Nakamura H."/>
            <person name="Ohtoshi R."/>
            <person name="Tomita M."/>
            <person name="Numata K."/>
            <person name="Arakawa K."/>
        </authorList>
    </citation>
    <scope>NUCLEOTIDE SEQUENCE [LARGE SCALE GENOMIC DNA]</scope>
</reference>
<sequence>MPSSCMEQNWPTGEKYVKHKSMQLQPITLIDVTRDRGPLCASRDNAVGCTCRCAAKPHEKRRVGHPRGATTADRHSRALAVPTQVERPRPSPSLPTGRAGPASDIPYLHISYPI</sequence>